<organism evidence="1 2">
    <name type="scientific">Russula earlei</name>
    <dbReference type="NCBI Taxonomy" id="71964"/>
    <lineage>
        <taxon>Eukaryota</taxon>
        <taxon>Fungi</taxon>
        <taxon>Dikarya</taxon>
        <taxon>Basidiomycota</taxon>
        <taxon>Agaricomycotina</taxon>
        <taxon>Agaricomycetes</taxon>
        <taxon>Russulales</taxon>
        <taxon>Russulaceae</taxon>
        <taxon>Russula</taxon>
    </lineage>
</organism>
<proteinExistence type="predicted"/>
<evidence type="ECO:0000313" key="1">
    <source>
        <dbReference type="EMBL" id="KAI9512043.1"/>
    </source>
</evidence>
<accession>A0ACC0UK15</accession>
<dbReference type="EMBL" id="JAGFNK010000013">
    <property type="protein sequence ID" value="KAI9512043.1"/>
    <property type="molecule type" value="Genomic_DNA"/>
</dbReference>
<evidence type="ECO:0000313" key="2">
    <source>
        <dbReference type="Proteomes" id="UP001207468"/>
    </source>
</evidence>
<gene>
    <name evidence="1" type="ORF">F5148DRAFT_1008651</name>
</gene>
<dbReference type="Proteomes" id="UP001207468">
    <property type="component" value="Unassembled WGS sequence"/>
</dbReference>
<keyword evidence="2" id="KW-1185">Reference proteome</keyword>
<reference evidence="1" key="1">
    <citation type="submission" date="2021-03" db="EMBL/GenBank/DDBJ databases">
        <title>Evolutionary priming and transition to the ectomycorrhizal habit in an iconic lineage of mushroom-forming fungi: is preadaptation a requirement?</title>
        <authorList>
            <consortium name="DOE Joint Genome Institute"/>
            <person name="Looney B.P."/>
            <person name="Miyauchi S."/>
            <person name="Morin E."/>
            <person name="Drula E."/>
            <person name="Courty P.E."/>
            <person name="Chicoki N."/>
            <person name="Fauchery L."/>
            <person name="Kohler A."/>
            <person name="Kuo A."/>
            <person name="LaButti K."/>
            <person name="Pangilinan J."/>
            <person name="Lipzen A."/>
            <person name="Riley R."/>
            <person name="Andreopoulos W."/>
            <person name="He G."/>
            <person name="Johnson J."/>
            <person name="Barry K.W."/>
            <person name="Grigoriev I.V."/>
            <person name="Nagy L."/>
            <person name="Hibbett D."/>
            <person name="Henrissat B."/>
            <person name="Matheny P.B."/>
            <person name="Labbe J."/>
            <person name="Martin A.F."/>
        </authorList>
    </citation>
    <scope>NUCLEOTIDE SEQUENCE</scope>
    <source>
        <strain evidence="1">BPL698</strain>
    </source>
</reference>
<sequence length="260" mass="27897">MYMSTSPPFAFPGTCSRPLLTHRHAPPPAMTSAIRNARKRLFAQDLDVQKYAAKDKADEDHLAPPSDEGDRTDRRKRDVPPGLSDRDAAILGTVKRRANVLDKDFSICGVKFGWTVIIDLVPGVGDAVHPALGYLLIVRHARKAKIPRALTQRMILNLAISASIGIVPGMGAILLAGYRVNVRNARLLEKFLLQRGERAAAAKAAQSGATNEKRSTGRDGDHDDDDPDAGDGDGDGDKRRGSSSGQGAEDVGSSLSDARL</sequence>
<comment type="caution">
    <text evidence="1">The sequence shown here is derived from an EMBL/GenBank/DDBJ whole genome shotgun (WGS) entry which is preliminary data.</text>
</comment>
<name>A0ACC0UK15_9AGAM</name>
<feature type="non-terminal residue" evidence="1">
    <location>
        <position position="260"/>
    </location>
</feature>
<protein>
    <submittedName>
        <fullName evidence="1">Uncharacterized protein</fullName>
    </submittedName>
</protein>